<protein>
    <recommendedName>
        <fullName evidence="7">NB-ARC domain-containing protein</fullName>
    </recommendedName>
</protein>
<dbReference type="Pfam" id="PF23559">
    <property type="entry name" value="WHD_DRP"/>
    <property type="match status" value="1"/>
</dbReference>
<dbReference type="InterPro" id="IPR044974">
    <property type="entry name" value="Disease_R_plants"/>
</dbReference>
<reference evidence="5" key="1">
    <citation type="submission" date="2023-07" db="EMBL/GenBank/DDBJ databases">
        <title>draft genome sequence of fig (Ficus carica).</title>
        <authorList>
            <person name="Takahashi T."/>
            <person name="Nishimura K."/>
        </authorList>
    </citation>
    <scope>NUCLEOTIDE SEQUENCE</scope>
</reference>
<comment type="caution">
    <text evidence="5">The sequence shown here is derived from an EMBL/GenBank/DDBJ whole genome shotgun (WGS) entry which is preliminary data.</text>
</comment>
<dbReference type="Pfam" id="PF00931">
    <property type="entry name" value="NB-ARC"/>
    <property type="match status" value="1"/>
</dbReference>
<gene>
    <name evidence="5" type="ORF">TIFTF001_055912</name>
</gene>
<dbReference type="GO" id="GO:0043531">
    <property type="term" value="F:ADP binding"/>
    <property type="evidence" value="ECO:0007669"/>
    <property type="project" value="InterPro"/>
</dbReference>
<dbReference type="InterPro" id="IPR036388">
    <property type="entry name" value="WH-like_DNA-bd_sf"/>
</dbReference>
<evidence type="ECO:0000313" key="5">
    <source>
        <dbReference type="EMBL" id="GMN71058.1"/>
    </source>
</evidence>
<dbReference type="PANTHER" id="PTHR23155">
    <property type="entry name" value="DISEASE RESISTANCE PROTEIN RP"/>
    <property type="match status" value="1"/>
</dbReference>
<evidence type="ECO:0000313" key="6">
    <source>
        <dbReference type="Proteomes" id="UP001187192"/>
    </source>
</evidence>
<evidence type="ECO:0000259" key="3">
    <source>
        <dbReference type="Pfam" id="PF00931"/>
    </source>
</evidence>
<dbReference type="AlphaFoldDB" id="A0AA88JBS6"/>
<dbReference type="FunFam" id="1.10.10.10:FF:000322">
    <property type="entry name" value="Probable disease resistance protein At1g63360"/>
    <property type="match status" value="1"/>
</dbReference>
<keyword evidence="2" id="KW-0611">Plant defense</keyword>
<evidence type="ECO:0000256" key="1">
    <source>
        <dbReference type="ARBA" id="ARBA00022737"/>
    </source>
</evidence>
<dbReference type="EMBL" id="BTGU01018949">
    <property type="protein sequence ID" value="GMN71058.1"/>
    <property type="molecule type" value="Genomic_DNA"/>
</dbReference>
<organism evidence="5 6">
    <name type="scientific">Ficus carica</name>
    <name type="common">Common fig</name>
    <dbReference type="NCBI Taxonomy" id="3494"/>
    <lineage>
        <taxon>Eukaryota</taxon>
        <taxon>Viridiplantae</taxon>
        <taxon>Streptophyta</taxon>
        <taxon>Embryophyta</taxon>
        <taxon>Tracheophyta</taxon>
        <taxon>Spermatophyta</taxon>
        <taxon>Magnoliopsida</taxon>
        <taxon>eudicotyledons</taxon>
        <taxon>Gunneridae</taxon>
        <taxon>Pentapetalae</taxon>
        <taxon>rosids</taxon>
        <taxon>fabids</taxon>
        <taxon>Rosales</taxon>
        <taxon>Moraceae</taxon>
        <taxon>Ficeae</taxon>
        <taxon>Ficus</taxon>
    </lineage>
</organism>
<dbReference type="InterPro" id="IPR058922">
    <property type="entry name" value="WHD_DRP"/>
</dbReference>
<sequence>MRKKMAALTGEFEERRLIDLIKKELKEKRFLVVLDDVWKVDAWDSIKSAFSKGKKGSKVLLTTRIKEVALSADPHSVPIEPALLTFDKGWELLCRRAFPCDVHGDRGCVCPPEFEKLGKDMLRKCGGLPLAIVVLGGMLSTKTSLEGWKKVQRDVNSHLSKLKSQEPFGVEEILALSYYDLPYYLKPCFLYLGCFPEDCEIPKKNLIRLWIAEGFVPTPTGDDQSEETMEDIAEQYLVELVDRCMVQVEKRDHTGVGIKTCRMHDLMRDFCIYKAKEENFFKIIERQGKNMIDAGSSSQYLPTTHPRRFAIQIGCDLP</sequence>
<dbReference type="Gene3D" id="1.10.8.430">
    <property type="entry name" value="Helical domain of apoptotic protease-activating factors"/>
    <property type="match status" value="1"/>
</dbReference>
<evidence type="ECO:0008006" key="7">
    <source>
        <dbReference type="Google" id="ProtNLM"/>
    </source>
</evidence>
<dbReference type="GO" id="GO:0098542">
    <property type="term" value="P:defense response to other organism"/>
    <property type="evidence" value="ECO:0007669"/>
    <property type="project" value="TreeGrafter"/>
</dbReference>
<evidence type="ECO:0000259" key="4">
    <source>
        <dbReference type="Pfam" id="PF23559"/>
    </source>
</evidence>
<dbReference type="InterPro" id="IPR027417">
    <property type="entry name" value="P-loop_NTPase"/>
</dbReference>
<dbReference type="SUPFAM" id="SSF52540">
    <property type="entry name" value="P-loop containing nucleoside triphosphate hydrolases"/>
    <property type="match status" value="1"/>
</dbReference>
<dbReference type="InterPro" id="IPR042197">
    <property type="entry name" value="Apaf_helical"/>
</dbReference>
<dbReference type="PRINTS" id="PR00364">
    <property type="entry name" value="DISEASERSIST"/>
</dbReference>
<feature type="domain" description="NB-ARC" evidence="3">
    <location>
        <begin position="9"/>
        <end position="100"/>
    </location>
</feature>
<keyword evidence="1" id="KW-0677">Repeat</keyword>
<feature type="non-terminal residue" evidence="5">
    <location>
        <position position="318"/>
    </location>
</feature>
<proteinExistence type="predicted"/>
<dbReference type="Proteomes" id="UP001187192">
    <property type="component" value="Unassembled WGS sequence"/>
</dbReference>
<dbReference type="PANTHER" id="PTHR23155:SF1185">
    <property type="entry name" value="DISEASE RESISTANCE RPP8-LIKE PROTEIN 3-RELATED"/>
    <property type="match status" value="1"/>
</dbReference>
<dbReference type="Gene3D" id="1.10.10.10">
    <property type="entry name" value="Winged helix-like DNA-binding domain superfamily/Winged helix DNA-binding domain"/>
    <property type="match status" value="1"/>
</dbReference>
<dbReference type="Gene3D" id="3.40.50.300">
    <property type="entry name" value="P-loop containing nucleotide triphosphate hydrolases"/>
    <property type="match status" value="1"/>
</dbReference>
<accession>A0AA88JBS6</accession>
<name>A0AA88JBS6_FICCA</name>
<keyword evidence="6" id="KW-1185">Reference proteome</keyword>
<dbReference type="InterPro" id="IPR002182">
    <property type="entry name" value="NB-ARC"/>
</dbReference>
<evidence type="ECO:0000256" key="2">
    <source>
        <dbReference type="ARBA" id="ARBA00022821"/>
    </source>
</evidence>
<feature type="domain" description="Disease resistance protein winged helix" evidence="4">
    <location>
        <begin position="195"/>
        <end position="270"/>
    </location>
</feature>